<keyword evidence="2" id="KW-1185">Reference proteome</keyword>
<proteinExistence type="predicted"/>
<protein>
    <submittedName>
        <fullName evidence="1">Uncharacterized protein</fullName>
    </submittedName>
</protein>
<name>A0ACB7SHV1_HYAAI</name>
<organism evidence="1 2">
    <name type="scientific">Hyalomma asiaticum</name>
    <name type="common">Tick</name>
    <dbReference type="NCBI Taxonomy" id="266040"/>
    <lineage>
        <taxon>Eukaryota</taxon>
        <taxon>Metazoa</taxon>
        <taxon>Ecdysozoa</taxon>
        <taxon>Arthropoda</taxon>
        <taxon>Chelicerata</taxon>
        <taxon>Arachnida</taxon>
        <taxon>Acari</taxon>
        <taxon>Parasitiformes</taxon>
        <taxon>Ixodida</taxon>
        <taxon>Ixodoidea</taxon>
        <taxon>Ixodidae</taxon>
        <taxon>Hyalomminae</taxon>
        <taxon>Hyalomma</taxon>
    </lineage>
</organism>
<reference evidence="1" key="1">
    <citation type="submission" date="2020-05" db="EMBL/GenBank/DDBJ databases">
        <title>Large-scale comparative analyses of tick genomes elucidate their genetic diversity and vector capacities.</title>
        <authorList>
            <person name="Jia N."/>
            <person name="Wang J."/>
            <person name="Shi W."/>
            <person name="Du L."/>
            <person name="Sun Y."/>
            <person name="Zhan W."/>
            <person name="Jiang J."/>
            <person name="Wang Q."/>
            <person name="Zhang B."/>
            <person name="Ji P."/>
            <person name="Sakyi L.B."/>
            <person name="Cui X."/>
            <person name="Yuan T."/>
            <person name="Jiang B."/>
            <person name="Yang W."/>
            <person name="Lam T.T.-Y."/>
            <person name="Chang Q."/>
            <person name="Ding S."/>
            <person name="Wang X."/>
            <person name="Zhu J."/>
            <person name="Ruan X."/>
            <person name="Zhao L."/>
            <person name="Wei J."/>
            <person name="Que T."/>
            <person name="Du C."/>
            <person name="Cheng J."/>
            <person name="Dai P."/>
            <person name="Han X."/>
            <person name="Huang E."/>
            <person name="Gao Y."/>
            <person name="Liu J."/>
            <person name="Shao H."/>
            <person name="Ye R."/>
            <person name="Li L."/>
            <person name="Wei W."/>
            <person name="Wang X."/>
            <person name="Wang C."/>
            <person name="Yang T."/>
            <person name="Huo Q."/>
            <person name="Li W."/>
            <person name="Guo W."/>
            <person name="Chen H."/>
            <person name="Zhou L."/>
            <person name="Ni X."/>
            <person name="Tian J."/>
            <person name="Zhou Y."/>
            <person name="Sheng Y."/>
            <person name="Liu T."/>
            <person name="Pan Y."/>
            <person name="Xia L."/>
            <person name="Li J."/>
            <person name="Zhao F."/>
            <person name="Cao W."/>
        </authorList>
    </citation>
    <scope>NUCLEOTIDE SEQUENCE</scope>
    <source>
        <strain evidence="1">Hyas-2018</strain>
    </source>
</reference>
<dbReference type="Proteomes" id="UP000821845">
    <property type="component" value="Chromosome 4"/>
</dbReference>
<dbReference type="EMBL" id="CM023484">
    <property type="protein sequence ID" value="KAH6933531.1"/>
    <property type="molecule type" value="Genomic_DNA"/>
</dbReference>
<gene>
    <name evidence="1" type="ORF">HPB50_015948</name>
</gene>
<sequence length="435" mass="47282">MTSRTGATASCSRFDLVCDRRYLFAVVSLVPALSYAVSTPAAGFVADRYGRKLVVTISSCLLLIATLGCSVAANYAFFLINRVVLVTCGTFSYLTTFVLVYEVTGKAKALALRASAHGRASHLRSAVTELPLRARCKLGAFAVWCSHLDESPTWLLATLRLHLAEPVILTAARLNNVEEQKAREGLRRLFAELRKLQRSQDTFVSTSPTDTIVEDARTRRHAIAAIFSRFACGGIVFGLMTTEKLSGISWQVGHVVFSVACFTTIKWAMDNYGPRDTLSVFLGATCVSAAAKAASAYIGLELVAACVRLTMRVLAYGSMGVVMCYLGDLFPVNYRCTGVGLSIVVGGTGATLGIVLARVDTVRPGFVFDIFYAIMMLLSVFAVQWLPEVFISKPIHSDSVMSPNQRKLALQASLTQTTKTRRRRSKKKAVHKTGS</sequence>
<evidence type="ECO:0000313" key="1">
    <source>
        <dbReference type="EMBL" id="KAH6933531.1"/>
    </source>
</evidence>
<comment type="caution">
    <text evidence="1">The sequence shown here is derived from an EMBL/GenBank/DDBJ whole genome shotgun (WGS) entry which is preliminary data.</text>
</comment>
<evidence type="ECO:0000313" key="2">
    <source>
        <dbReference type="Proteomes" id="UP000821845"/>
    </source>
</evidence>
<accession>A0ACB7SHV1</accession>